<evidence type="ECO:0000313" key="2">
    <source>
        <dbReference type="Proteomes" id="UP000308037"/>
    </source>
</evidence>
<dbReference type="AlphaFoldDB" id="A0A4U5JN69"/>
<accession>A0A4U5JN69</accession>
<comment type="caution">
    <text evidence="1">The sequence shown here is derived from an EMBL/GenBank/DDBJ whole genome shotgun (WGS) entry which is preliminary data.</text>
</comment>
<dbReference type="OrthoDB" id="213677at2157"/>
<sequence>MRVRDWQDILEDVVESGAESSDWRAVSGDRRGGVGEDLFIGHPSVGVFQLKTFAKNPYEVQGVGSRVARKIDDDLEPLFPEADSAGRFGVNRGVGDSDEAKARAKRLETVLETHADAPTTGDALFEDVMDALDSPAFGPMEYDMYDRPARLDQLSDTFEEAEALLSSELDDLIEEDVGRGFH</sequence>
<keyword evidence="2" id="KW-1185">Reference proteome</keyword>
<dbReference type="EMBL" id="QKNX01000001">
    <property type="protein sequence ID" value="TKR27619.1"/>
    <property type="molecule type" value="Genomic_DNA"/>
</dbReference>
<reference evidence="1 2" key="1">
    <citation type="submission" date="2019-04" db="EMBL/GenBank/DDBJ databases">
        <title>Natronomonas sp. F20-122 a newhaloarchaeon isolated from a saline saltern of Isla Bacuta, Huelva, Spain.</title>
        <authorList>
            <person name="Duran-Viseras A."/>
            <person name="Sanchez-Porro C."/>
            <person name="Ventosa A."/>
        </authorList>
    </citation>
    <scope>NUCLEOTIDE SEQUENCE [LARGE SCALE GENOMIC DNA]</scope>
    <source>
        <strain evidence="1 2">F20-122</strain>
    </source>
</reference>
<evidence type="ECO:0000313" key="1">
    <source>
        <dbReference type="EMBL" id="TKR27619.1"/>
    </source>
</evidence>
<gene>
    <name evidence="1" type="ORF">DM868_00545</name>
</gene>
<dbReference type="Proteomes" id="UP000308037">
    <property type="component" value="Unassembled WGS sequence"/>
</dbReference>
<name>A0A4U5JN69_9EURY</name>
<dbReference type="RefSeq" id="WP_137274901.1">
    <property type="nucleotide sequence ID" value="NZ_QKNX01000001.1"/>
</dbReference>
<proteinExistence type="predicted"/>
<organism evidence="1 2">
    <name type="scientific">Natronomonas salsuginis</name>
    <dbReference type="NCBI Taxonomy" id="2217661"/>
    <lineage>
        <taxon>Archaea</taxon>
        <taxon>Methanobacteriati</taxon>
        <taxon>Methanobacteriota</taxon>
        <taxon>Stenosarchaea group</taxon>
        <taxon>Halobacteria</taxon>
        <taxon>Halobacteriales</taxon>
        <taxon>Natronomonadaceae</taxon>
        <taxon>Natronomonas</taxon>
    </lineage>
</organism>
<protein>
    <submittedName>
        <fullName evidence="1">Uncharacterized protein</fullName>
    </submittedName>
</protein>